<evidence type="ECO:0000256" key="4">
    <source>
        <dbReference type="ARBA" id="ARBA00023157"/>
    </source>
</evidence>
<name>A0ABN8PEE8_9CNID</name>
<feature type="disulfide bond" evidence="5">
    <location>
        <begin position="306"/>
        <end position="323"/>
    </location>
</feature>
<evidence type="ECO:0000313" key="8">
    <source>
        <dbReference type="EMBL" id="CAH3141054.1"/>
    </source>
</evidence>
<dbReference type="PROSITE" id="PS50026">
    <property type="entry name" value="EGF_3"/>
    <property type="match status" value="1"/>
</dbReference>
<dbReference type="Gene3D" id="2.60.120.1000">
    <property type="match status" value="1"/>
</dbReference>
<keyword evidence="5" id="KW-0245">EGF-like domain</keyword>
<evidence type="ECO:0008006" key="10">
    <source>
        <dbReference type="Google" id="ProtNLM"/>
    </source>
</evidence>
<gene>
    <name evidence="8" type="ORF">PEVE_00042020</name>
</gene>
<evidence type="ECO:0000256" key="2">
    <source>
        <dbReference type="ARBA" id="ARBA00022525"/>
    </source>
</evidence>
<proteinExistence type="predicted"/>
<dbReference type="InterPro" id="IPR000742">
    <property type="entry name" value="EGF"/>
</dbReference>
<dbReference type="PROSITE" id="PS00022">
    <property type="entry name" value="EGF_1"/>
    <property type="match status" value="1"/>
</dbReference>
<dbReference type="Proteomes" id="UP001159427">
    <property type="component" value="Unassembled WGS sequence"/>
</dbReference>
<accession>A0ABN8PEE8</accession>
<protein>
    <recommendedName>
        <fullName evidence="10">Fibrinogen C-terminal domain-containing protein</fullName>
    </recommendedName>
</protein>
<dbReference type="PROSITE" id="PS51406">
    <property type="entry name" value="FIBRINOGEN_C_2"/>
    <property type="match status" value="1"/>
</dbReference>
<dbReference type="SUPFAM" id="SSF56496">
    <property type="entry name" value="Fibrinogen C-terminal domain-like"/>
    <property type="match status" value="1"/>
</dbReference>
<dbReference type="Pfam" id="PF00008">
    <property type="entry name" value="EGF"/>
    <property type="match status" value="1"/>
</dbReference>
<dbReference type="PANTHER" id="PTHR16146">
    <property type="entry name" value="INTELECTIN"/>
    <property type="match status" value="1"/>
</dbReference>
<keyword evidence="4 5" id="KW-1015">Disulfide bond</keyword>
<evidence type="ECO:0000256" key="1">
    <source>
        <dbReference type="ARBA" id="ARBA00004613"/>
    </source>
</evidence>
<dbReference type="Pfam" id="PF01410">
    <property type="entry name" value="COLFI"/>
    <property type="match status" value="1"/>
</dbReference>
<comment type="subcellular location">
    <subcellularLocation>
        <location evidence="1">Secreted</location>
    </subcellularLocation>
</comment>
<dbReference type="SMART" id="SM00181">
    <property type="entry name" value="EGF"/>
    <property type="match status" value="1"/>
</dbReference>
<dbReference type="NCBIfam" id="NF040941">
    <property type="entry name" value="GGGWT_bact"/>
    <property type="match status" value="1"/>
</dbReference>
<dbReference type="InterPro" id="IPR000885">
    <property type="entry name" value="Fib_collagen_C"/>
</dbReference>
<dbReference type="Gene3D" id="2.10.25.10">
    <property type="entry name" value="Laminin"/>
    <property type="match status" value="1"/>
</dbReference>
<evidence type="ECO:0000313" key="9">
    <source>
        <dbReference type="Proteomes" id="UP001159427"/>
    </source>
</evidence>
<dbReference type="InterPro" id="IPR002181">
    <property type="entry name" value="Fibrinogen_a/b/g_C_dom"/>
</dbReference>
<feature type="disulfide bond" evidence="5">
    <location>
        <begin position="325"/>
        <end position="334"/>
    </location>
</feature>
<feature type="domain" description="Fibrinogen C-terminal" evidence="7">
    <location>
        <begin position="333"/>
        <end position="384"/>
    </location>
</feature>
<comment type="caution">
    <text evidence="8">The sequence shown here is derived from an EMBL/GenBank/DDBJ whole genome shotgun (WGS) entry which is preliminary data.</text>
</comment>
<keyword evidence="9" id="KW-1185">Reference proteome</keyword>
<comment type="caution">
    <text evidence="5">Lacks conserved residue(s) required for the propagation of feature annotation.</text>
</comment>
<dbReference type="EMBL" id="CALNXI010000810">
    <property type="protein sequence ID" value="CAH3141054.1"/>
    <property type="molecule type" value="Genomic_DNA"/>
</dbReference>
<dbReference type="InterPro" id="IPR036056">
    <property type="entry name" value="Fibrinogen-like_C"/>
</dbReference>
<evidence type="ECO:0000259" key="6">
    <source>
        <dbReference type="PROSITE" id="PS50026"/>
    </source>
</evidence>
<sequence length="548" mass="61972">MTSYNGGWTMCYTTNEYAKPKTEVKYSATFPYGTNGYRTNCNNIKFTEIMFIDHQTGSKAYFTQRDQTPIKAAGNYGKGGNGYGVLTDGVGANASSNTHFVYQLLICDHSFFSGFFVSGYTDCYKECYMWCGDVKSPYFRTATTNPSYNGVAFNENGHRPLSNRLISVGELYHRHGGILPQYTIATLIPVYQRTAAYIFKTFKRCIRVRSEGELGWSNLVILSFLYLFCHTIRTSQVLDIDICELLCYQEPYCVSINFKYEVRSGAGGSYNCELNNSTHLGHDQDFVNAKGYIYRGAESACDKAPCENGGTCQAGFTEKGFRCLCPAHVIGIRCEHVIEVSCRDIKMKGHSKGDGMYWLDPDGGSHSNAFLAYCDMKSYNGGWTMCYTTDEYAKPRTEVKYNATFPYGTDGYRTNCNNIKFTEIIFIDHQTGRKAYFTRRSQTRITAADNYRYNNGRVYGLWDGVLPDGLEASNYHSYQLLICDNYFFSGFFVSAYTNSCYKQCHSWCGDTTSRYFRTASTNPGYKGVAFNENGHRPLSNRLISVGLR</sequence>
<evidence type="ECO:0000256" key="3">
    <source>
        <dbReference type="ARBA" id="ARBA00023119"/>
    </source>
</evidence>
<evidence type="ECO:0000259" key="7">
    <source>
        <dbReference type="PROSITE" id="PS51406"/>
    </source>
</evidence>
<dbReference type="SUPFAM" id="SSF57196">
    <property type="entry name" value="EGF/Laminin"/>
    <property type="match status" value="1"/>
</dbReference>
<organism evidence="8 9">
    <name type="scientific">Porites evermanni</name>
    <dbReference type="NCBI Taxonomy" id="104178"/>
    <lineage>
        <taxon>Eukaryota</taxon>
        <taxon>Metazoa</taxon>
        <taxon>Cnidaria</taxon>
        <taxon>Anthozoa</taxon>
        <taxon>Hexacorallia</taxon>
        <taxon>Scleractinia</taxon>
        <taxon>Fungiina</taxon>
        <taxon>Poritidae</taxon>
        <taxon>Porites</taxon>
    </lineage>
</organism>
<feature type="domain" description="EGF-like" evidence="6">
    <location>
        <begin position="297"/>
        <end position="335"/>
    </location>
</feature>
<dbReference type="PANTHER" id="PTHR16146:SF46">
    <property type="entry name" value="INTELECTIN-1A-RELATED"/>
    <property type="match status" value="1"/>
</dbReference>
<reference evidence="8 9" key="1">
    <citation type="submission" date="2022-05" db="EMBL/GenBank/DDBJ databases">
        <authorList>
            <consortium name="Genoscope - CEA"/>
            <person name="William W."/>
        </authorList>
    </citation>
    <scope>NUCLEOTIDE SEQUENCE [LARGE SCALE GENOMIC DNA]</scope>
</reference>
<keyword evidence="3" id="KW-0176">Collagen</keyword>
<evidence type="ECO:0000256" key="5">
    <source>
        <dbReference type="PROSITE-ProRule" id="PRU00076"/>
    </source>
</evidence>
<keyword evidence="2" id="KW-0964">Secreted</keyword>